<sequence>MPIDSSTFGKEADGSLNEDYCHYCYANGRFTLECTMDEMILHNVEYLDEFNKDSEIKYTREEAIEAMRKFFPQLKRWQQ</sequence>
<evidence type="ECO:0000259" key="1">
    <source>
        <dbReference type="Pfam" id="PF12674"/>
    </source>
</evidence>
<evidence type="ECO:0000313" key="3">
    <source>
        <dbReference type="Proteomes" id="UP000019131"/>
    </source>
</evidence>
<dbReference type="EMBL" id="BAIV01000025">
    <property type="protein sequence ID" value="GAE85288.1"/>
    <property type="molecule type" value="Genomic_DNA"/>
</dbReference>
<dbReference type="Pfam" id="PF12674">
    <property type="entry name" value="Zn_ribbon_2"/>
    <property type="match status" value="1"/>
</dbReference>
<comment type="caution">
    <text evidence="2">The sequence shown here is derived from an EMBL/GenBank/DDBJ whole genome shotgun (WGS) entry which is preliminary data.</text>
</comment>
<protein>
    <submittedName>
        <fullName evidence="2">Zinc finger domain protein</fullName>
    </submittedName>
</protein>
<dbReference type="STRING" id="1445607.JCM10512_3705"/>
<accession>W4UXF5</accession>
<feature type="domain" description="Putative zinc ribbon" evidence="1">
    <location>
        <begin position="1"/>
        <end position="78"/>
    </location>
</feature>
<proteinExistence type="predicted"/>
<reference evidence="2 3" key="1">
    <citation type="journal article" date="2014" name="Genome Announc.">
        <title>Draft Genome Sequence of Bacteroides reticulotermitis Strain JCM 10512T, Isolated from the Gut of a Termite.</title>
        <authorList>
            <person name="Yuki M."/>
            <person name="Oshima K."/>
            <person name="Suda W."/>
            <person name="Sakamoto M."/>
            <person name="Iida T."/>
            <person name="Hattori M."/>
            <person name="Ohkuma M."/>
        </authorList>
    </citation>
    <scope>NUCLEOTIDE SEQUENCE [LARGE SCALE GENOMIC DNA]</scope>
    <source>
        <strain evidence="2 3">JCM 10512</strain>
    </source>
</reference>
<dbReference type="InterPro" id="IPR025868">
    <property type="entry name" value="Zn_ribbon_dom_put"/>
</dbReference>
<dbReference type="Proteomes" id="UP000019131">
    <property type="component" value="Unassembled WGS sequence"/>
</dbReference>
<dbReference type="AlphaFoldDB" id="W4UXF5"/>
<name>W4UXF5_9BACE</name>
<keyword evidence="3" id="KW-1185">Reference proteome</keyword>
<evidence type="ECO:0000313" key="2">
    <source>
        <dbReference type="EMBL" id="GAE85288.1"/>
    </source>
</evidence>
<gene>
    <name evidence="2" type="ORF">JCM10512_3705</name>
</gene>
<organism evidence="2 3">
    <name type="scientific">Bacteroides reticulotermitis JCM 10512</name>
    <dbReference type="NCBI Taxonomy" id="1445607"/>
    <lineage>
        <taxon>Bacteria</taxon>
        <taxon>Pseudomonadati</taxon>
        <taxon>Bacteroidota</taxon>
        <taxon>Bacteroidia</taxon>
        <taxon>Bacteroidales</taxon>
        <taxon>Bacteroidaceae</taxon>
        <taxon>Bacteroides</taxon>
    </lineage>
</organism>